<evidence type="ECO:0000256" key="3">
    <source>
        <dbReference type="ARBA" id="ARBA00023163"/>
    </source>
</evidence>
<organism evidence="5 6">
    <name type="scientific">Pseudovibrio ascidiaceicola</name>
    <dbReference type="NCBI Taxonomy" id="285279"/>
    <lineage>
        <taxon>Bacteria</taxon>
        <taxon>Pseudomonadati</taxon>
        <taxon>Pseudomonadota</taxon>
        <taxon>Alphaproteobacteria</taxon>
        <taxon>Hyphomicrobiales</taxon>
        <taxon>Stappiaceae</taxon>
        <taxon>Pseudovibrio</taxon>
    </lineage>
</organism>
<evidence type="ECO:0000256" key="1">
    <source>
        <dbReference type="ARBA" id="ARBA00023015"/>
    </source>
</evidence>
<dbReference type="InterPro" id="IPR011711">
    <property type="entry name" value="GntR_C"/>
</dbReference>
<comment type="caution">
    <text evidence="5">The sequence shown here is derived from an EMBL/GenBank/DDBJ whole genome shotgun (WGS) entry which is preliminary data.</text>
</comment>
<evidence type="ECO:0000313" key="6">
    <source>
        <dbReference type="Proteomes" id="UP000199598"/>
    </source>
</evidence>
<keyword evidence="6" id="KW-1185">Reference proteome</keyword>
<dbReference type="EMBL" id="FOSK01000035">
    <property type="protein sequence ID" value="SFL26489.1"/>
    <property type="molecule type" value="Genomic_DNA"/>
</dbReference>
<keyword evidence="3" id="KW-0804">Transcription</keyword>
<evidence type="ECO:0000256" key="2">
    <source>
        <dbReference type="ARBA" id="ARBA00023125"/>
    </source>
</evidence>
<keyword evidence="2" id="KW-0238">DNA-binding</keyword>
<evidence type="ECO:0000313" key="5">
    <source>
        <dbReference type="EMBL" id="SFL26489.1"/>
    </source>
</evidence>
<name>A0A1I4G9E5_9HYPH</name>
<gene>
    <name evidence="5" type="ORF">SAMN04488518_1354</name>
</gene>
<keyword evidence="1" id="KW-0805">Transcription regulation</keyword>
<dbReference type="InterPro" id="IPR008920">
    <property type="entry name" value="TF_FadR/GntR_C"/>
</dbReference>
<dbReference type="SUPFAM" id="SSF48008">
    <property type="entry name" value="GntR ligand-binding domain-like"/>
    <property type="match status" value="1"/>
</dbReference>
<evidence type="ECO:0000259" key="4">
    <source>
        <dbReference type="Pfam" id="PF07729"/>
    </source>
</evidence>
<protein>
    <recommendedName>
        <fullName evidence="4">GntR C-terminal domain-containing protein</fullName>
    </recommendedName>
</protein>
<dbReference type="Proteomes" id="UP000199598">
    <property type="component" value="Unassembled WGS sequence"/>
</dbReference>
<sequence>MACSLFASASLPPTEEILSEFEALTARAKELQTNPNAREFSILIMDFFLTILKLTDNGPLREISERFCMQTTRIWLKSLFASVIDLTDEVIIFNREMDDILTALKLGDLKAVSLIQKTHISMSFTRMRISYQNVENK</sequence>
<proteinExistence type="predicted"/>
<dbReference type="Pfam" id="PF07729">
    <property type="entry name" value="FCD"/>
    <property type="match status" value="1"/>
</dbReference>
<accession>A0A1I4G9E5</accession>
<reference evidence="5 6" key="1">
    <citation type="submission" date="2016-10" db="EMBL/GenBank/DDBJ databases">
        <authorList>
            <person name="Varghese N."/>
            <person name="Submissions S."/>
        </authorList>
    </citation>
    <scope>NUCLEOTIDE SEQUENCE [LARGE SCALE GENOMIC DNA]</scope>
    <source>
        <strain evidence="5 6">DSM 16392</strain>
    </source>
</reference>
<dbReference type="Gene3D" id="1.20.120.530">
    <property type="entry name" value="GntR ligand-binding domain-like"/>
    <property type="match status" value="1"/>
</dbReference>
<dbReference type="RefSeq" id="WP_093524408.1">
    <property type="nucleotide sequence ID" value="NZ_FOSK01000035.1"/>
</dbReference>
<feature type="domain" description="GntR C-terminal" evidence="4">
    <location>
        <begin position="9"/>
        <end position="120"/>
    </location>
</feature>